<protein>
    <submittedName>
        <fullName evidence="1">Uncharacterized protein</fullName>
    </submittedName>
</protein>
<evidence type="ECO:0000313" key="2">
    <source>
        <dbReference type="Proteomes" id="UP000019666"/>
    </source>
</evidence>
<proteinExistence type="predicted"/>
<sequence length="73" mass="8050">MLRQIEAESDLVRAAYERLSDAASGAEGWDLRTVILDWLEAELRHLRTEASDTKAVAAELLRASVALANALKQ</sequence>
<keyword evidence="2" id="KW-1185">Reference proteome</keyword>
<name>A0A017HMC7_9RHOB</name>
<reference evidence="1 2" key="1">
    <citation type="submission" date="2013-02" db="EMBL/GenBank/DDBJ databases">
        <authorList>
            <person name="Fiebig A."/>
            <person name="Goeker M."/>
            <person name="Klenk H.-P.P."/>
        </authorList>
    </citation>
    <scope>NUCLEOTIDE SEQUENCE [LARGE SCALE GENOMIC DNA]</scope>
    <source>
        <strain evidence="1 2">DSM 19309</strain>
    </source>
</reference>
<organism evidence="1 2">
    <name type="scientific">Rubellimicrobium mesophilum DSM 19309</name>
    <dbReference type="NCBI Taxonomy" id="442562"/>
    <lineage>
        <taxon>Bacteria</taxon>
        <taxon>Pseudomonadati</taxon>
        <taxon>Pseudomonadota</taxon>
        <taxon>Alphaproteobacteria</taxon>
        <taxon>Rhodobacterales</taxon>
        <taxon>Roseobacteraceae</taxon>
        <taxon>Rubellimicrobium</taxon>
    </lineage>
</organism>
<dbReference type="Proteomes" id="UP000019666">
    <property type="component" value="Unassembled WGS sequence"/>
</dbReference>
<dbReference type="EMBL" id="AOSK01000068">
    <property type="protein sequence ID" value="EYD75642.1"/>
    <property type="molecule type" value="Genomic_DNA"/>
</dbReference>
<dbReference type="HOGENOM" id="CLU_2702536_0_0_5"/>
<accession>A0A017HMC7</accession>
<dbReference type="STRING" id="442562.Rumeso_02729"/>
<evidence type="ECO:0000313" key="1">
    <source>
        <dbReference type="EMBL" id="EYD75642.1"/>
    </source>
</evidence>
<comment type="caution">
    <text evidence="1">The sequence shown here is derived from an EMBL/GenBank/DDBJ whole genome shotgun (WGS) entry which is preliminary data.</text>
</comment>
<dbReference type="AlphaFoldDB" id="A0A017HMC7"/>
<gene>
    <name evidence="1" type="ORF">Rumeso_02729</name>
</gene>